<dbReference type="InterPro" id="IPR020904">
    <property type="entry name" value="Sc_DH/Rdtase_CS"/>
</dbReference>
<comment type="caution">
    <text evidence="4">The sequence shown here is derived from an EMBL/GenBank/DDBJ whole genome shotgun (WGS) entry which is preliminary data.</text>
</comment>
<comment type="similarity">
    <text evidence="1">Belongs to the short-chain dehydrogenases/reductases (SDR) family.</text>
</comment>
<dbReference type="RefSeq" id="WP_073874860.1">
    <property type="nucleotide sequence ID" value="NZ_MPNT01000009.1"/>
</dbReference>
<dbReference type="STRING" id="53378.BRW65_11930"/>
<accession>A0A1Q4HVD3</accession>
<dbReference type="PRINTS" id="PR00080">
    <property type="entry name" value="SDRFAMILY"/>
</dbReference>
<dbReference type="OrthoDB" id="9803333at2"/>
<dbReference type="SMART" id="SM00822">
    <property type="entry name" value="PKS_KR"/>
    <property type="match status" value="1"/>
</dbReference>
<dbReference type="SUPFAM" id="SSF51735">
    <property type="entry name" value="NAD(P)-binding Rossmann-fold domains"/>
    <property type="match status" value="1"/>
</dbReference>
<sequence length="264" mass="27066">MATLTGKTALVTGGGRGIGRAIALRLAREGAVVAVHYGTNEAAAADTTAAITAEGGRAFVIGECLGSTGDAERLWSAFDDGISAHADSTGVDIVVNNAGTALYGTIETVTAEDFDHVTAVNAKAPFFIVKHALTRIRDGGRIINISSGASRVASPLTIAYSMTKGAINAFTRTLALELAPRGITVNAVEPGIVKTDITPWLADEQMSAQAAGWSAFNRLGEPADIADVVAFLASPDSRWITGQFLDASGGLLLGPTVRIGEGVA</sequence>
<dbReference type="PANTHER" id="PTHR43639:SF1">
    <property type="entry name" value="SHORT-CHAIN DEHYDROGENASE_REDUCTASE FAMILY PROTEIN"/>
    <property type="match status" value="1"/>
</dbReference>
<evidence type="ECO:0000256" key="1">
    <source>
        <dbReference type="ARBA" id="ARBA00006484"/>
    </source>
</evidence>
<dbReference type="Pfam" id="PF13561">
    <property type="entry name" value="adh_short_C2"/>
    <property type="match status" value="1"/>
</dbReference>
<dbReference type="InterPro" id="IPR002347">
    <property type="entry name" value="SDR_fam"/>
</dbReference>
<dbReference type="PANTHER" id="PTHR43639">
    <property type="entry name" value="OXIDOREDUCTASE, SHORT-CHAIN DEHYDROGENASE/REDUCTASE FAMILY (AFU_ORTHOLOGUE AFUA_5G02870)"/>
    <property type="match status" value="1"/>
</dbReference>
<name>A0A1Q4HVD3_9MYCO</name>
<keyword evidence="2" id="KW-0560">Oxidoreductase</keyword>
<evidence type="ECO:0000256" key="2">
    <source>
        <dbReference type="ARBA" id="ARBA00023002"/>
    </source>
</evidence>
<dbReference type="FunFam" id="3.40.50.720:FF:000084">
    <property type="entry name" value="Short-chain dehydrogenase reductase"/>
    <property type="match status" value="1"/>
</dbReference>
<gene>
    <name evidence="4" type="ORF">BRW65_11930</name>
</gene>
<reference evidence="4 5" key="1">
    <citation type="submission" date="2016-11" db="EMBL/GenBank/DDBJ databases">
        <title>Genome sequences of unsequenced Mycobacteria.</title>
        <authorList>
            <person name="Greninger A.L."/>
            <person name="Fang F."/>
            <person name="Jerome K.R."/>
        </authorList>
    </citation>
    <scope>NUCLEOTIDE SEQUENCE [LARGE SCALE GENOMIC DNA]</scope>
    <source>
        <strain evidence="4 5">M11</strain>
    </source>
</reference>
<dbReference type="Proteomes" id="UP000186438">
    <property type="component" value="Unassembled WGS sequence"/>
</dbReference>
<dbReference type="AlphaFoldDB" id="A0A1Q4HVD3"/>
<evidence type="ECO:0000313" key="4">
    <source>
        <dbReference type="EMBL" id="OJZ73682.1"/>
    </source>
</evidence>
<keyword evidence="5" id="KW-1185">Reference proteome</keyword>
<dbReference type="InterPro" id="IPR036291">
    <property type="entry name" value="NAD(P)-bd_dom_sf"/>
</dbReference>
<protein>
    <submittedName>
        <fullName evidence="4">Short-chain dehydrogenase</fullName>
    </submittedName>
</protein>
<organism evidence="4 5">
    <name type="scientific">Mycobacterium paraffinicum</name>
    <dbReference type="NCBI Taxonomy" id="53378"/>
    <lineage>
        <taxon>Bacteria</taxon>
        <taxon>Bacillati</taxon>
        <taxon>Actinomycetota</taxon>
        <taxon>Actinomycetes</taxon>
        <taxon>Mycobacteriales</taxon>
        <taxon>Mycobacteriaceae</taxon>
        <taxon>Mycobacterium</taxon>
    </lineage>
</organism>
<dbReference type="PROSITE" id="PS00061">
    <property type="entry name" value="ADH_SHORT"/>
    <property type="match status" value="1"/>
</dbReference>
<evidence type="ECO:0000313" key="5">
    <source>
        <dbReference type="Proteomes" id="UP000186438"/>
    </source>
</evidence>
<evidence type="ECO:0000259" key="3">
    <source>
        <dbReference type="SMART" id="SM00822"/>
    </source>
</evidence>
<dbReference type="Gene3D" id="3.40.50.720">
    <property type="entry name" value="NAD(P)-binding Rossmann-like Domain"/>
    <property type="match status" value="1"/>
</dbReference>
<dbReference type="PRINTS" id="PR00081">
    <property type="entry name" value="GDHRDH"/>
</dbReference>
<proteinExistence type="inferred from homology"/>
<dbReference type="EMBL" id="MPNT01000009">
    <property type="protein sequence ID" value="OJZ73682.1"/>
    <property type="molecule type" value="Genomic_DNA"/>
</dbReference>
<dbReference type="InterPro" id="IPR057326">
    <property type="entry name" value="KR_dom"/>
</dbReference>
<feature type="domain" description="Ketoreductase" evidence="3">
    <location>
        <begin position="7"/>
        <end position="191"/>
    </location>
</feature>
<dbReference type="GO" id="GO:0016491">
    <property type="term" value="F:oxidoreductase activity"/>
    <property type="evidence" value="ECO:0007669"/>
    <property type="project" value="UniProtKB-KW"/>
</dbReference>